<evidence type="ECO:0000313" key="13">
    <source>
        <dbReference type="Proteomes" id="UP000028945"/>
    </source>
</evidence>
<dbReference type="Pfam" id="PF08282">
    <property type="entry name" value="Hydrolase_3"/>
    <property type="match status" value="1"/>
</dbReference>
<dbReference type="PANTHER" id="PTHR21485:SF3">
    <property type="entry name" value="N-ACYLNEURAMINATE CYTIDYLYLTRANSFERASE"/>
    <property type="match status" value="1"/>
</dbReference>
<keyword evidence="7 11" id="KW-0479">Metal-binding</keyword>
<keyword evidence="8" id="KW-0378">Hydrolase</keyword>
<dbReference type="KEGG" id="bpsi:IX83_01240"/>
<dbReference type="SFLD" id="SFLDG01136">
    <property type="entry name" value="C1.6:_Phosphoserine_Phosphatas"/>
    <property type="match status" value="1"/>
</dbReference>
<dbReference type="Gene3D" id="3.40.50.1000">
    <property type="entry name" value="HAD superfamily/HAD-like"/>
    <property type="match status" value="1"/>
</dbReference>
<dbReference type="SFLD" id="SFLDG01138">
    <property type="entry name" value="C1.6.2:_Deoxy-d-mannose-octulo"/>
    <property type="match status" value="1"/>
</dbReference>
<dbReference type="STRING" id="1072685.IX83_01240"/>
<proteinExistence type="inferred from homology"/>
<keyword evidence="13" id="KW-1185">Reference proteome</keyword>
<evidence type="ECO:0000256" key="4">
    <source>
        <dbReference type="ARBA" id="ARBA00011881"/>
    </source>
</evidence>
<organism evidence="12 13">
    <name type="scientific">Basilea psittacipulmonis DSM 24701</name>
    <dbReference type="NCBI Taxonomy" id="1072685"/>
    <lineage>
        <taxon>Bacteria</taxon>
        <taxon>Pseudomonadati</taxon>
        <taxon>Pseudomonadota</taxon>
        <taxon>Betaproteobacteria</taxon>
        <taxon>Burkholderiales</taxon>
        <taxon>Alcaligenaceae</taxon>
        <taxon>Basilea</taxon>
    </lineage>
</organism>
<dbReference type="InterPro" id="IPR006549">
    <property type="entry name" value="HAD-SF_hydro_IIIA"/>
</dbReference>
<dbReference type="GO" id="GO:0008781">
    <property type="term" value="F:N-acylneuraminate cytidylyltransferase activity"/>
    <property type="evidence" value="ECO:0007669"/>
    <property type="project" value="TreeGrafter"/>
</dbReference>
<evidence type="ECO:0000256" key="9">
    <source>
        <dbReference type="ARBA" id="ARBA00022842"/>
    </source>
</evidence>
<protein>
    <recommendedName>
        <fullName evidence="6">3-deoxy-D-manno-octulosonate 8-phosphate phosphatase KdsC</fullName>
        <ecNumber evidence="5">3.1.3.45</ecNumber>
    </recommendedName>
    <alternativeName>
        <fullName evidence="10">KDO 8-P phosphatase</fullName>
    </alternativeName>
</protein>
<dbReference type="eggNOG" id="COG1778">
    <property type="taxonomic scope" value="Bacteria"/>
</dbReference>
<dbReference type="PIRSF" id="PIRSF006118">
    <property type="entry name" value="KDO8-P_Ptase"/>
    <property type="match status" value="1"/>
</dbReference>
<dbReference type="SFLD" id="SFLDS00003">
    <property type="entry name" value="Haloacid_Dehalogenase"/>
    <property type="match status" value="1"/>
</dbReference>
<dbReference type="PANTHER" id="PTHR21485">
    <property type="entry name" value="HAD SUPERFAMILY MEMBERS CMAS AND KDSC"/>
    <property type="match status" value="1"/>
</dbReference>
<dbReference type="NCBIfam" id="TIGR01670">
    <property type="entry name" value="KdsC-phosphatas"/>
    <property type="match status" value="1"/>
</dbReference>
<dbReference type="NCBIfam" id="TIGR01662">
    <property type="entry name" value="HAD-SF-IIIA"/>
    <property type="match status" value="1"/>
</dbReference>
<dbReference type="RefSeq" id="WP_038498231.1">
    <property type="nucleotide sequence ID" value="NZ_AFWK01000078.1"/>
</dbReference>
<evidence type="ECO:0000256" key="10">
    <source>
        <dbReference type="ARBA" id="ARBA00031051"/>
    </source>
</evidence>
<dbReference type="SUPFAM" id="SSF56784">
    <property type="entry name" value="HAD-like"/>
    <property type="match status" value="1"/>
</dbReference>
<evidence type="ECO:0000256" key="1">
    <source>
        <dbReference type="ARBA" id="ARBA00000898"/>
    </source>
</evidence>
<dbReference type="InterPro" id="IPR050793">
    <property type="entry name" value="CMP-NeuNAc_synthase"/>
</dbReference>
<evidence type="ECO:0000256" key="8">
    <source>
        <dbReference type="ARBA" id="ARBA00022801"/>
    </source>
</evidence>
<feature type="binding site" evidence="11">
    <location>
        <position position="127"/>
    </location>
    <ligand>
        <name>Mg(2+)</name>
        <dbReference type="ChEBI" id="CHEBI:18420"/>
    </ligand>
</feature>
<dbReference type="AlphaFoldDB" id="A0A077DBU3"/>
<comment type="subunit">
    <text evidence="4">Homotetramer.</text>
</comment>
<dbReference type="InterPro" id="IPR036412">
    <property type="entry name" value="HAD-like_sf"/>
</dbReference>
<evidence type="ECO:0000256" key="5">
    <source>
        <dbReference type="ARBA" id="ARBA00013066"/>
    </source>
</evidence>
<dbReference type="InterPro" id="IPR010023">
    <property type="entry name" value="KdsC_fam"/>
</dbReference>
<dbReference type="InterPro" id="IPR023214">
    <property type="entry name" value="HAD_sf"/>
</dbReference>
<evidence type="ECO:0000313" key="12">
    <source>
        <dbReference type="EMBL" id="AIL32129.1"/>
    </source>
</evidence>
<evidence type="ECO:0000256" key="6">
    <source>
        <dbReference type="ARBA" id="ARBA00020092"/>
    </source>
</evidence>
<gene>
    <name evidence="12" type="ORF">IX83_01240</name>
</gene>
<dbReference type="EMBL" id="CP009238">
    <property type="protein sequence ID" value="AIL32129.1"/>
    <property type="molecule type" value="Genomic_DNA"/>
</dbReference>
<evidence type="ECO:0000256" key="2">
    <source>
        <dbReference type="ARBA" id="ARBA00001946"/>
    </source>
</evidence>
<name>A0A077DBU3_9BURK</name>
<feature type="binding site" evidence="11">
    <location>
        <position position="34"/>
    </location>
    <ligand>
        <name>Mg(2+)</name>
        <dbReference type="ChEBI" id="CHEBI:18420"/>
    </ligand>
</feature>
<accession>A0A077DBU3</accession>
<comment type="cofactor">
    <cofactor evidence="2 11">
        <name>Mg(2+)</name>
        <dbReference type="ChEBI" id="CHEBI:18420"/>
    </cofactor>
</comment>
<dbReference type="HOGENOM" id="CLU_106694_0_1_4"/>
<dbReference type="OrthoDB" id="9805604at2"/>
<evidence type="ECO:0000256" key="3">
    <source>
        <dbReference type="ARBA" id="ARBA00005893"/>
    </source>
</evidence>
<reference evidence="12 13" key="1">
    <citation type="journal article" date="2014" name="BMC Genomics">
        <title>A genomic perspective on a new bacterial genus and species from the Alcaligenaceae family, Basilea psittacipulmonis.</title>
        <authorList>
            <person name="Whiteson K.L."/>
            <person name="Hernandez D."/>
            <person name="Lazarevic V."/>
            <person name="Gaia N."/>
            <person name="Farinelli L."/>
            <person name="Francois P."/>
            <person name="Pilo P."/>
            <person name="Frey J."/>
            <person name="Schrenzel J."/>
        </authorList>
    </citation>
    <scope>NUCLEOTIDE SEQUENCE [LARGE SCALE GENOMIC DNA]</scope>
    <source>
        <strain evidence="12 13">DSM 24701</strain>
    </source>
</reference>
<dbReference type="GO" id="GO:0019143">
    <property type="term" value="F:3-deoxy-manno-octulosonate-8-phosphatase activity"/>
    <property type="evidence" value="ECO:0007669"/>
    <property type="project" value="UniProtKB-EC"/>
</dbReference>
<feature type="binding site" evidence="11">
    <location>
        <position position="36"/>
    </location>
    <ligand>
        <name>substrate</name>
    </ligand>
</feature>
<dbReference type="Proteomes" id="UP000028945">
    <property type="component" value="Chromosome"/>
</dbReference>
<dbReference type="GO" id="GO:0046872">
    <property type="term" value="F:metal ion binding"/>
    <property type="evidence" value="ECO:0007669"/>
    <property type="project" value="UniProtKB-KW"/>
</dbReference>
<comment type="catalytic activity">
    <reaction evidence="1">
        <text>3-deoxy-alpha-D-manno-2-octulosonate-8-phosphate + H2O = 3-deoxy-alpha-D-manno-oct-2-ulosonate + phosphate</text>
        <dbReference type="Rhea" id="RHEA:11500"/>
        <dbReference type="ChEBI" id="CHEBI:15377"/>
        <dbReference type="ChEBI" id="CHEBI:43474"/>
        <dbReference type="ChEBI" id="CHEBI:85985"/>
        <dbReference type="ChEBI" id="CHEBI:85986"/>
        <dbReference type="EC" id="3.1.3.45"/>
    </reaction>
</comment>
<dbReference type="CDD" id="cd01630">
    <property type="entry name" value="HAD_KDO-like"/>
    <property type="match status" value="1"/>
</dbReference>
<comment type="similarity">
    <text evidence="3">Belongs to the KdsC family.</text>
</comment>
<dbReference type="FunFam" id="3.40.50.1000:FF:000029">
    <property type="entry name" value="3-deoxy-D-manno-octulosonate 8-phosphate phosphatase KdsC"/>
    <property type="match status" value="1"/>
</dbReference>
<keyword evidence="9 11" id="KW-0460">Magnesium</keyword>
<sequence>MAVSLSHPDELLVLSRLSPELCEKAKKIRLLALDVDGILTDGGLIYSEHGESLKRFHALDGHGLKMLMESGIEVAILTGRSGEITVRRCAELGVSKVFQSVRNKAQLLAELVHDLRMDMQEVAFVGDDLIDMEAMRNSGLSISVPNAPIYVQNYANYVTSREGGRGAVREVADIILAAQHKLAPFFKHHLTGNFIQ</sequence>
<evidence type="ECO:0000256" key="7">
    <source>
        <dbReference type="ARBA" id="ARBA00022723"/>
    </source>
</evidence>
<dbReference type="EC" id="3.1.3.45" evidence="5"/>
<evidence type="ECO:0000256" key="11">
    <source>
        <dbReference type="PIRSR" id="PIRSR006118-2"/>
    </source>
</evidence>